<dbReference type="PANTHER" id="PTHR43320">
    <property type="entry name" value="SUGAR KINASE"/>
    <property type="match status" value="1"/>
</dbReference>
<feature type="domain" description="Carbohydrate kinase PfkB" evidence="4">
    <location>
        <begin position="48"/>
        <end position="317"/>
    </location>
</feature>
<dbReference type="Proteomes" id="UP000287447">
    <property type="component" value="Unassembled WGS sequence"/>
</dbReference>
<dbReference type="Pfam" id="PF00294">
    <property type="entry name" value="PfkB"/>
    <property type="match status" value="1"/>
</dbReference>
<dbReference type="InterPro" id="IPR029056">
    <property type="entry name" value="Ribokinase-like"/>
</dbReference>
<gene>
    <name evidence="5" type="ORF">EOI86_13155</name>
</gene>
<reference evidence="6" key="1">
    <citation type="submission" date="2019-01" db="EMBL/GenBank/DDBJ databases">
        <title>Gri0909 isolated from a small marine red alga.</title>
        <authorList>
            <person name="Kim J."/>
            <person name="Jeong S.E."/>
            <person name="Jeon C.O."/>
        </authorList>
    </citation>
    <scope>NUCLEOTIDE SEQUENCE [LARGE SCALE GENOMIC DNA]</scope>
    <source>
        <strain evidence="6">Gri0909</strain>
    </source>
</reference>
<organism evidence="5 6">
    <name type="scientific">Hwanghaeella grinnelliae</name>
    <dbReference type="NCBI Taxonomy" id="2500179"/>
    <lineage>
        <taxon>Bacteria</taxon>
        <taxon>Pseudomonadati</taxon>
        <taxon>Pseudomonadota</taxon>
        <taxon>Alphaproteobacteria</taxon>
        <taxon>Rhodospirillales</taxon>
        <taxon>Rhodospirillaceae</taxon>
        <taxon>Hwanghaeella</taxon>
    </lineage>
</organism>
<dbReference type="OrthoDB" id="9813569at2"/>
<dbReference type="EMBL" id="SADE01000002">
    <property type="protein sequence ID" value="RVU36168.1"/>
    <property type="molecule type" value="Genomic_DNA"/>
</dbReference>
<keyword evidence="6" id="KW-1185">Reference proteome</keyword>
<dbReference type="AlphaFoldDB" id="A0A3S2Z8H9"/>
<dbReference type="InterPro" id="IPR011611">
    <property type="entry name" value="PfkB_dom"/>
</dbReference>
<protein>
    <submittedName>
        <fullName evidence="5">Adenosine kinase</fullName>
    </submittedName>
</protein>
<keyword evidence="2" id="KW-0808">Transferase</keyword>
<keyword evidence="3 5" id="KW-0418">Kinase</keyword>
<evidence type="ECO:0000313" key="5">
    <source>
        <dbReference type="EMBL" id="RVU36168.1"/>
    </source>
</evidence>
<evidence type="ECO:0000256" key="2">
    <source>
        <dbReference type="ARBA" id="ARBA00022679"/>
    </source>
</evidence>
<proteinExistence type="inferred from homology"/>
<dbReference type="PROSITE" id="PS00584">
    <property type="entry name" value="PFKB_KINASES_2"/>
    <property type="match status" value="1"/>
</dbReference>
<dbReference type="RefSeq" id="WP_127765644.1">
    <property type="nucleotide sequence ID" value="NZ_SADE01000002.1"/>
</dbReference>
<comment type="caution">
    <text evidence="5">The sequence shown here is derived from an EMBL/GenBank/DDBJ whole genome shotgun (WGS) entry which is preliminary data.</text>
</comment>
<dbReference type="Gene3D" id="3.30.1110.10">
    <property type="match status" value="1"/>
</dbReference>
<dbReference type="SUPFAM" id="SSF53613">
    <property type="entry name" value="Ribokinase-like"/>
    <property type="match status" value="1"/>
</dbReference>
<name>A0A3S2Z8H9_9PROT</name>
<evidence type="ECO:0000259" key="4">
    <source>
        <dbReference type="Pfam" id="PF00294"/>
    </source>
</evidence>
<dbReference type="PANTHER" id="PTHR43320:SF3">
    <property type="entry name" value="CARBOHYDRATE KINASE PFKB DOMAIN-CONTAINING PROTEIN"/>
    <property type="match status" value="1"/>
</dbReference>
<evidence type="ECO:0000313" key="6">
    <source>
        <dbReference type="Proteomes" id="UP000287447"/>
    </source>
</evidence>
<evidence type="ECO:0000256" key="3">
    <source>
        <dbReference type="ARBA" id="ARBA00022777"/>
    </source>
</evidence>
<dbReference type="GO" id="GO:0016301">
    <property type="term" value="F:kinase activity"/>
    <property type="evidence" value="ECO:0007669"/>
    <property type="project" value="UniProtKB-KW"/>
</dbReference>
<comment type="similarity">
    <text evidence="1">Belongs to the carbohydrate kinase PfkB family.</text>
</comment>
<dbReference type="CDD" id="cd01168">
    <property type="entry name" value="adenosine_kinase"/>
    <property type="match status" value="1"/>
</dbReference>
<evidence type="ECO:0000256" key="1">
    <source>
        <dbReference type="ARBA" id="ARBA00010688"/>
    </source>
</evidence>
<sequence>MTSQYDLVGIGNALVDVLVTIEDTFLDEHSLPKGSMNLIDTAQSDALYDAVPAGVEVSGGSCGNTMAGFSALGGKGAYIGKVSDDGLGKVFIHDMKAMGVDCPIEPATSGPSTGRCIVMVSKDAERTMATYLGAAVDLGPDDIDEATIKAAKVLYLEGYLFDPEAAKAAFIKAADIAHEAGGKVSLSLSDPFCVDRHREAFRALVENHVDILFANESEITSLYQVEDFDAALQKVRGHCEIACLTRSEKGSVVLSGDEVHVIDADPIGDKLKDTTGAGDQYAAGFLYGYTQGFDLATAGRMASIAAAEVVCHYGARPEVHVRDLIREKLAV</sequence>
<dbReference type="InterPro" id="IPR002173">
    <property type="entry name" value="Carboh/pur_kinase_PfkB_CS"/>
</dbReference>
<dbReference type="InterPro" id="IPR052700">
    <property type="entry name" value="Carb_kinase_PfkB-like"/>
</dbReference>
<accession>A0A3S2Z8H9</accession>
<dbReference type="Gene3D" id="3.40.1190.20">
    <property type="match status" value="1"/>
</dbReference>